<keyword evidence="2" id="KW-1185">Reference proteome</keyword>
<evidence type="ECO:0000313" key="2">
    <source>
        <dbReference type="Proteomes" id="UP000028630"/>
    </source>
</evidence>
<dbReference type="Proteomes" id="UP000028630">
    <property type="component" value="Unassembled WGS sequence"/>
</dbReference>
<organism evidence="1 2">
    <name type="scientific">Trabulsiella guamensis ATCC 49490</name>
    <dbReference type="NCBI Taxonomy" id="1005994"/>
    <lineage>
        <taxon>Bacteria</taxon>
        <taxon>Pseudomonadati</taxon>
        <taxon>Pseudomonadota</taxon>
        <taxon>Gammaproteobacteria</taxon>
        <taxon>Enterobacterales</taxon>
        <taxon>Enterobacteriaceae</taxon>
        <taxon>Trabulsiella</taxon>
    </lineage>
</organism>
<comment type="caution">
    <text evidence="1">The sequence shown here is derived from an EMBL/GenBank/DDBJ whole genome shotgun (WGS) entry which is preliminary data.</text>
</comment>
<dbReference type="RefSeq" id="WP_425427536.1">
    <property type="nucleotide sequence ID" value="NZ_JMTB01000160.1"/>
</dbReference>
<dbReference type="AlphaFoldDB" id="A0A084ZCI1"/>
<dbReference type="EMBL" id="JMTB01000160">
    <property type="protein sequence ID" value="KFB95175.1"/>
    <property type="molecule type" value="Genomic_DNA"/>
</dbReference>
<dbReference type="eggNOG" id="ENOG50333RJ">
    <property type="taxonomic scope" value="Bacteria"/>
</dbReference>
<evidence type="ECO:0000313" key="1">
    <source>
        <dbReference type="EMBL" id="KFB95175.1"/>
    </source>
</evidence>
<name>A0A084ZCI1_9ENTR</name>
<accession>A0A084ZCI1</accession>
<gene>
    <name evidence="1" type="ORF">GTGU_04705</name>
</gene>
<proteinExistence type="predicted"/>
<reference evidence="2" key="1">
    <citation type="submission" date="2014-05" db="EMBL/GenBank/DDBJ databases">
        <title>ATOL: Assembling a taxonomically balanced genome-scale reconstruction of the evolutionary history of the Enterobacteriaceae.</title>
        <authorList>
            <person name="Plunkett G. III"/>
            <person name="Neeno-Eckwall E.C."/>
            <person name="Glasner J.D."/>
            <person name="Perna N.T."/>
        </authorList>
    </citation>
    <scope>NUCLEOTIDE SEQUENCE [LARGE SCALE GENOMIC DNA]</scope>
    <source>
        <strain evidence="2">ATCC 49490</strain>
    </source>
</reference>
<sequence>MSIKPGTMYYDKIQQRLIYVPLKGEKHTGKITAYAWASGLIEFGKVVPDGAVPVITGDESRVRELIGVWARHSRVSDQLLVPGVPEAPDQHEGMDALIKFTNHITREYVEH</sequence>
<protein>
    <submittedName>
        <fullName evidence="1">Phage-associated DNA recombination nuclease inhibitor</fullName>
    </submittedName>
</protein>